<name>A0A8J6N3G7_9DELT</name>
<organism evidence="1 2">
    <name type="scientific">Candidatus Desulfacyla euxinica</name>
    <dbReference type="NCBI Taxonomy" id="2841693"/>
    <lineage>
        <taxon>Bacteria</taxon>
        <taxon>Deltaproteobacteria</taxon>
        <taxon>Candidatus Desulfacyla</taxon>
    </lineage>
</organism>
<dbReference type="EMBL" id="JACNJD010000380">
    <property type="protein sequence ID" value="MBC8179386.1"/>
    <property type="molecule type" value="Genomic_DNA"/>
</dbReference>
<sequence>MGIGVQVTVEDQNGKVRIRKSINTTIQRVGRPAAILPSICPIDGDIGAEEGLFRISQSRIKIDARPPVYDSS</sequence>
<gene>
    <name evidence="1" type="ORF">H8E19_18430</name>
</gene>
<reference evidence="1 2" key="1">
    <citation type="submission" date="2020-08" db="EMBL/GenBank/DDBJ databases">
        <title>Bridging the membrane lipid divide: bacteria of the FCB group superphylum have the potential to synthesize archaeal ether lipids.</title>
        <authorList>
            <person name="Villanueva L."/>
            <person name="Von Meijenfeldt F.A.B."/>
            <person name="Westbye A.B."/>
            <person name="Yadav S."/>
            <person name="Hopmans E.C."/>
            <person name="Dutilh B.E."/>
            <person name="Sinninghe Damste J.S."/>
        </authorList>
    </citation>
    <scope>NUCLEOTIDE SEQUENCE [LARGE SCALE GENOMIC DNA]</scope>
    <source>
        <strain evidence="1">NIOZ-UU27</strain>
    </source>
</reference>
<proteinExistence type="predicted"/>
<comment type="caution">
    <text evidence="1">The sequence shown here is derived from an EMBL/GenBank/DDBJ whole genome shotgun (WGS) entry which is preliminary data.</text>
</comment>
<dbReference type="Proteomes" id="UP000650524">
    <property type="component" value="Unassembled WGS sequence"/>
</dbReference>
<evidence type="ECO:0000313" key="2">
    <source>
        <dbReference type="Proteomes" id="UP000650524"/>
    </source>
</evidence>
<accession>A0A8J6N3G7</accession>
<dbReference type="AlphaFoldDB" id="A0A8J6N3G7"/>
<protein>
    <submittedName>
        <fullName evidence="1">Uncharacterized protein</fullName>
    </submittedName>
</protein>
<evidence type="ECO:0000313" key="1">
    <source>
        <dbReference type="EMBL" id="MBC8179386.1"/>
    </source>
</evidence>